<feature type="domain" description="HipA-like C-terminal" evidence="4">
    <location>
        <begin position="163"/>
        <end position="350"/>
    </location>
</feature>
<accession>A0ABQ2PN68</accession>
<evidence type="ECO:0000256" key="1">
    <source>
        <dbReference type="ARBA" id="ARBA00010164"/>
    </source>
</evidence>
<evidence type="ECO:0000256" key="2">
    <source>
        <dbReference type="ARBA" id="ARBA00022679"/>
    </source>
</evidence>
<dbReference type="EMBL" id="BMLY01000004">
    <property type="protein sequence ID" value="GGP26815.1"/>
    <property type="molecule type" value="Genomic_DNA"/>
</dbReference>
<protein>
    <recommendedName>
        <fullName evidence="4">HipA-like C-terminal domain-containing protein</fullName>
    </recommendedName>
</protein>
<organism evidence="5 6">
    <name type="scientific">Silvimonas amylolytica</name>
    <dbReference type="NCBI Taxonomy" id="449663"/>
    <lineage>
        <taxon>Bacteria</taxon>
        <taxon>Pseudomonadati</taxon>
        <taxon>Pseudomonadota</taxon>
        <taxon>Betaproteobacteria</taxon>
        <taxon>Neisseriales</taxon>
        <taxon>Chitinibacteraceae</taxon>
        <taxon>Silvimonas</taxon>
    </lineage>
</organism>
<keyword evidence="6" id="KW-1185">Reference proteome</keyword>
<dbReference type="InterPro" id="IPR052028">
    <property type="entry name" value="HipA_Ser/Thr_kinase"/>
</dbReference>
<dbReference type="Gene3D" id="1.10.1070.20">
    <property type="match status" value="1"/>
</dbReference>
<keyword evidence="3" id="KW-0418">Kinase</keyword>
<comment type="caution">
    <text evidence="5">The sequence shown here is derived from an EMBL/GenBank/DDBJ whole genome shotgun (WGS) entry which is preliminary data.</text>
</comment>
<keyword evidence="2" id="KW-0808">Transferase</keyword>
<proteinExistence type="inferred from homology"/>
<dbReference type="PANTHER" id="PTHR37419">
    <property type="entry name" value="SERINE/THREONINE-PROTEIN KINASE TOXIN HIPA"/>
    <property type="match status" value="1"/>
</dbReference>
<dbReference type="Proteomes" id="UP000621859">
    <property type="component" value="Unassembled WGS sequence"/>
</dbReference>
<reference evidence="6" key="1">
    <citation type="journal article" date="2019" name="Int. J. Syst. Evol. Microbiol.">
        <title>The Global Catalogue of Microorganisms (GCM) 10K type strain sequencing project: providing services to taxonomists for standard genome sequencing and annotation.</title>
        <authorList>
            <consortium name="The Broad Institute Genomics Platform"/>
            <consortium name="The Broad Institute Genome Sequencing Center for Infectious Disease"/>
            <person name="Wu L."/>
            <person name="Ma J."/>
        </authorList>
    </citation>
    <scope>NUCLEOTIDE SEQUENCE [LARGE SCALE GENOMIC DNA]</scope>
    <source>
        <strain evidence="6">CGMCC 1.8860</strain>
    </source>
</reference>
<evidence type="ECO:0000313" key="5">
    <source>
        <dbReference type="EMBL" id="GGP26815.1"/>
    </source>
</evidence>
<comment type="similarity">
    <text evidence="1">Belongs to the HipA Ser/Thr kinase family.</text>
</comment>
<dbReference type="PANTHER" id="PTHR37419:SF8">
    <property type="entry name" value="TOXIN YJJJ"/>
    <property type="match status" value="1"/>
</dbReference>
<dbReference type="Pfam" id="PF07804">
    <property type="entry name" value="HipA_C"/>
    <property type="match status" value="1"/>
</dbReference>
<dbReference type="RefSeq" id="WP_188694500.1">
    <property type="nucleotide sequence ID" value="NZ_BMLY01000004.1"/>
</dbReference>
<sequence length="442" mass="49657">MDIKNTPVYGWPPGEVTPRLAGTLVSDNVNRRSVFTYEADWLASGYSFLSPDFKASPQSLRVPTSPGQSGLYGLFQDTSPDLFGQKAQEVRFGREVAGRLEAATRCQVNGAGALALGELLPERLQLVAQEDFLDRLRARRRTKAPEIEIEELILQDLKQLPGIGGMKPKLTVLSKRDEYIFKFKELGDDPWSLHAESALLEMAKASGINACDSQVVELPSDYGNGILIRRFDRCAVAEGQLRIGYASAATVAGLDQPSRVNADLTMSATNTVPPHRIARSYPTLVAKMRRWVGSDEQHRRQAQELWRRIVFNLLTRNCDDHPRNTGFLFNSNSRIWELSPAFDISTLVLNLALPCAASDYLVETSTRARRKPLGVINVANRERLIDAAELHYFWDRTAAADWFDSTRELVRTRWREFLVETGVPEKFVGAYETTLGTDWPQR</sequence>
<dbReference type="InterPro" id="IPR012893">
    <property type="entry name" value="HipA-like_C"/>
</dbReference>
<name>A0ABQ2PN68_9NEIS</name>
<evidence type="ECO:0000259" key="4">
    <source>
        <dbReference type="Pfam" id="PF07804"/>
    </source>
</evidence>
<evidence type="ECO:0000256" key="3">
    <source>
        <dbReference type="ARBA" id="ARBA00022777"/>
    </source>
</evidence>
<gene>
    <name evidence="5" type="ORF">GCM10010971_26340</name>
</gene>
<evidence type="ECO:0000313" key="6">
    <source>
        <dbReference type="Proteomes" id="UP000621859"/>
    </source>
</evidence>